<comment type="similarity">
    <text evidence="2">Belongs to the peptidase S49 family.</text>
</comment>
<comment type="subcellular location">
    <subcellularLocation>
        <location evidence="1">Membrane</location>
    </subcellularLocation>
</comment>
<keyword evidence="9" id="KW-1185">Reference proteome</keyword>
<dbReference type="NCBIfam" id="TIGR00705">
    <property type="entry name" value="SppA_67K"/>
    <property type="match status" value="1"/>
</dbReference>
<accession>A0ABW9RQA3</accession>
<evidence type="ECO:0000256" key="3">
    <source>
        <dbReference type="ARBA" id="ARBA00022670"/>
    </source>
</evidence>
<dbReference type="Pfam" id="PF01343">
    <property type="entry name" value="Peptidase_S49"/>
    <property type="match status" value="2"/>
</dbReference>
<evidence type="ECO:0000256" key="2">
    <source>
        <dbReference type="ARBA" id="ARBA00008683"/>
    </source>
</evidence>
<dbReference type="RefSeq" id="WP_155173360.1">
    <property type="nucleotide sequence ID" value="NZ_SMLW01000576.1"/>
</dbReference>
<keyword evidence="5" id="KW-0720">Serine protease</keyword>
<dbReference type="InterPro" id="IPR047272">
    <property type="entry name" value="S49_SppA_C"/>
</dbReference>
<evidence type="ECO:0000256" key="4">
    <source>
        <dbReference type="ARBA" id="ARBA00022801"/>
    </source>
</evidence>
<name>A0ABW9RQA3_9BACT</name>
<dbReference type="CDD" id="cd07023">
    <property type="entry name" value="S49_Sppa_N_C"/>
    <property type="match status" value="1"/>
</dbReference>
<protein>
    <submittedName>
        <fullName evidence="8">Signal peptide peptidase SppA</fullName>
    </submittedName>
</protein>
<dbReference type="PANTHER" id="PTHR33209:SF1">
    <property type="entry name" value="PEPTIDASE S49 DOMAIN-CONTAINING PROTEIN"/>
    <property type="match status" value="1"/>
</dbReference>
<organism evidence="8 9">
    <name type="scientific">Fulvivirga kasyanovii</name>
    <dbReference type="NCBI Taxonomy" id="396812"/>
    <lineage>
        <taxon>Bacteria</taxon>
        <taxon>Pseudomonadati</taxon>
        <taxon>Bacteroidota</taxon>
        <taxon>Cytophagia</taxon>
        <taxon>Cytophagales</taxon>
        <taxon>Fulvivirgaceae</taxon>
        <taxon>Fulvivirga</taxon>
    </lineage>
</organism>
<proteinExistence type="inferred from homology"/>
<evidence type="ECO:0000259" key="7">
    <source>
        <dbReference type="Pfam" id="PF01343"/>
    </source>
</evidence>
<feature type="domain" description="Peptidase S49" evidence="7">
    <location>
        <begin position="330"/>
        <end position="479"/>
    </location>
</feature>
<sequence length="545" mass="60877">QVSEKSVLHIKLDKPISEVEFNNPFAELDMFPTAPNTIGLVQLKEAIRNAKDDNKIKGIYLEAPYVMAGMAATEEIRDALNDFKSSGKFVVAFSEFYSEAGYYLSSVADKVYMHPEGSLELNGLSANLTFFKGLFDKLDIEPQIFRVGDFKSAVEPFVRKDMSEENRLQLTSMLNSVYGNVISKIAESRNIAPEKLMEISDNMLVRRPKEAVEYHLADDLVYFDQVVSELKAEIGVEEDTDLNLISYQKYKESFSTYKSSDNEVAVIVASGDIISGKGDVNTIGSEKFSEEIRKARKDDDIKAIVIRINSPGGSFVASDVMWREIKLAGAEKPVIASMSDVAASGGYYMAMACDTIVAQPNTITGSIGIFGIIFNLQGFLNNKLGITHDEVKTGALSSIYNVTRPLTDQEKQIIQNDVEDGYETFVTKAAQGRNMSVEELKKIASGRVWTGSQAKANGLVDILGDLEAAIEIAVQKANIQDDYKVRYYPKQQNIFEEFMKELEGERSTKIIKEEMGEFYPYLESVKKVKELNGLQARMPYEFYLN</sequence>
<dbReference type="PANTHER" id="PTHR33209">
    <property type="entry name" value="PROTEASE 4"/>
    <property type="match status" value="1"/>
</dbReference>
<evidence type="ECO:0000256" key="6">
    <source>
        <dbReference type="ARBA" id="ARBA00023136"/>
    </source>
</evidence>
<reference evidence="8 9" key="1">
    <citation type="submission" date="2019-02" db="EMBL/GenBank/DDBJ databases">
        <authorList>
            <person name="Goldberg S.R."/>
            <person name="Haltli B.A."/>
            <person name="Correa H."/>
            <person name="Russell K.G."/>
        </authorList>
    </citation>
    <scope>NUCLEOTIDE SEQUENCE [LARGE SCALE GENOMIC DNA]</scope>
    <source>
        <strain evidence="8 9">JCM 16186</strain>
    </source>
</reference>
<comment type="caution">
    <text evidence="8">The sequence shown here is derived from an EMBL/GenBank/DDBJ whole genome shotgun (WGS) entry which is preliminary data.</text>
</comment>
<dbReference type="EMBL" id="SMLW01000576">
    <property type="protein sequence ID" value="MTI26349.1"/>
    <property type="molecule type" value="Genomic_DNA"/>
</dbReference>
<dbReference type="InterPro" id="IPR047217">
    <property type="entry name" value="S49_SppA_67K_type_N"/>
</dbReference>
<dbReference type="InterPro" id="IPR002142">
    <property type="entry name" value="Peptidase_S49"/>
</dbReference>
<dbReference type="InterPro" id="IPR029045">
    <property type="entry name" value="ClpP/crotonase-like_dom_sf"/>
</dbReference>
<dbReference type="PIRSF" id="PIRSF001217">
    <property type="entry name" value="Protease_4_SppA"/>
    <property type="match status" value="1"/>
</dbReference>
<evidence type="ECO:0000256" key="5">
    <source>
        <dbReference type="ARBA" id="ARBA00022825"/>
    </source>
</evidence>
<dbReference type="CDD" id="cd07018">
    <property type="entry name" value="S49_SppA_67K_type"/>
    <property type="match status" value="1"/>
</dbReference>
<evidence type="ECO:0000256" key="1">
    <source>
        <dbReference type="ARBA" id="ARBA00004370"/>
    </source>
</evidence>
<evidence type="ECO:0000313" key="9">
    <source>
        <dbReference type="Proteomes" id="UP000798808"/>
    </source>
</evidence>
<dbReference type="Proteomes" id="UP000798808">
    <property type="component" value="Unassembled WGS sequence"/>
</dbReference>
<dbReference type="Gene3D" id="6.20.330.10">
    <property type="match status" value="1"/>
</dbReference>
<keyword evidence="6" id="KW-0472">Membrane</keyword>
<dbReference type="Gene3D" id="3.90.226.10">
    <property type="entry name" value="2-enoyl-CoA Hydratase, Chain A, domain 1"/>
    <property type="match status" value="3"/>
</dbReference>
<dbReference type="SUPFAM" id="SSF52096">
    <property type="entry name" value="ClpP/crotonase"/>
    <property type="match status" value="2"/>
</dbReference>
<gene>
    <name evidence="8" type="primary">sppA</name>
    <name evidence="8" type="ORF">E1163_15435</name>
</gene>
<dbReference type="InterPro" id="IPR004635">
    <property type="entry name" value="Pept_S49_SppA"/>
</dbReference>
<feature type="domain" description="Peptidase S49" evidence="7">
    <location>
        <begin position="83"/>
        <end position="236"/>
    </location>
</feature>
<keyword evidence="4" id="KW-0378">Hydrolase</keyword>
<evidence type="ECO:0000313" key="8">
    <source>
        <dbReference type="EMBL" id="MTI26349.1"/>
    </source>
</evidence>
<feature type="non-terminal residue" evidence="8">
    <location>
        <position position="1"/>
    </location>
</feature>
<keyword evidence="3" id="KW-0645">Protease</keyword>
<dbReference type="InterPro" id="IPR004634">
    <property type="entry name" value="Pept_S49_pIV"/>
</dbReference>
<dbReference type="NCBIfam" id="TIGR00706">
    <property type="entry name" value="SppA_dom"/>
    <property type="match status" value="1"/>
</dbReference>